<name>A0ABV4DWN5_9CLOT</name>
<sequence>MNDYILGIIFSIGYISRGRFIFKNKNKYFLEQIQKVCGNNIYKQKDKKNVQYVLSTKYFDIERLKSIGWNNRNSDIRKLPKLNQYDNFLRAYIELHSRFDYSTRYRSKRKKTKYKALRLRIYGNRVLIREINEILSTDANIALKSPQSEKNDKTSYIAYTSINEIKSIFQYIEEKPCFNAFWNEIENKLRIPIIV</sequence>
<evidence type="ECO:0008006" key="3">
    <source>
        <dbReference type="Google" id="ProtNLM"/>
    </source>
</evidence>
<proteinExistence type="predicted"/>
<dbReference type="InterPro" id="IPR027434">
    <property type="entry name" value="Homing_endonucl"/>
</dbReference>
<keyword evidence="2" id="KW-1185">Reference proteome</keyword>
<evidence type="ECO:0000313" key="1">
    <source>
        <dbReference type="EMBL" id="MEY8763657.1"/>
    </source>
</evidence>
<organism evidence="1 2">
    <name type="scientific">Clostridium lapidicellarium</name>
    <dbReference type="NCBI Taxonomy" id="3240931"/>
    <lineage>
        <taxon>Bacteria</taxon>
        <taxon>Bacillati</taxon>
        <taxon>Bacillota</taxon>
        <taxon>Clostridia</taxon>
        <taxon>Eubacteriales</taxon>
        <taxon>Clostridiaceae</taxon>
        <taxon>Clostridium</taxon>
    </lineage>
</organism>
<protein>
    <recommendedName>
        <fullName evidence="3">Homing endonuclease LAGLIDADG domain-containing protein</fullName>
    </recommendedName>
</protein>
<dbReference type="RefSeq" id="WP_369868913.1">
    <property type="nucleotide sequence ID" value="NZ_JBGFFE010000010.1"/>
</dbReference>
<dbReference type="Proteomes" id="UP001565220">
    <property type="component" value="Unassembled WGS sequence"/>
</dbReference>
<gene>
    <name evidence="1" type="ORF">AB8S09_08385</name>
</gene>
<comment type="caution">
    <text evidence="1">The sequence shown here is derived from an EMBL/GenBank/DDBJ whole genome shotgun (WGS) entry which is preliminary data.</text>
</comment>
<evidence type="ECO:0000313" key="2">
    <source>
        <dbReference type="Proteomes" id="UP001565220"/>
    </source>
</evidence>
<reference evidence="1 2" key="1">
    <citation type="submission" date="2024-08" db="EMBL/GenBank/DDBJ databases">
        <title>Clostridium lapicellarii sp. nov., and Clostridium renhuaiense sp. nov., two species isolated from the mud in a fermentation cellar used for producing sauce-flavour Chinese liquors.</title>
        <authorList>
            <person name="Yang F."/>
            <person name="Wang H."/>
            <person name="Chen L.Q."/>
            <person name="Zhou N."/>
            <person name="Lu J.J."/>
            <person name="Pu X.X."/>
            <person name="Wan B."/>
            <person name="Wang L."/>
            <person name="Liu S.J."/>
        </authorList>
    </citation>
    <scope>NUCLEOTIDE SEQUENCE [LARGE SCALE GENOMIC DNA]</scope>
    <source>
        <strain evidence="1 2">MT-113</strain>
    </source>
</reference>
<dbReference type="SUPFAM" id="SSF55608">
    <property type="entry name" value="Homing endonucleases"/>
    <property type="match status" value="1"/>
</dbReference>
<dbReference type="EMBL" id="JBGFFE010000010">
    <property type="protein sequence ID" value="MEY8763657.1"/>
    <property type="molecule type" value="Genomic_DNA"/>
</dbReference>
<accession>A0ABV4DWN5</accession>